<evidence type="ECO:0000256" key="3">
    <source>
        <dbReference type="ARBA" id="ARBA00023163"/>
    </source>
</evidence>
<reference evidence="5" key="1">
    <citation type="submission" date="2020-10" db="EMBL/GenBank/DDBJ databases">
        <title>ChiBAC.</title>
        <authorList>
            <person name="Zenner C."/>
            <person name="Hitch T.C.A."/>
            <person name="Clavel T."/>
        </authorList>
    </citation>
    <scope>NUCLEOTIDE SEQUENCE</scope>
    <source>
        <strain evidence="5">DSM 107454</strain>
    </source>
</reference>
<evidence type="ECO:0000313" key="6">
    <source>
        <dbReference type="Proteomes" id="UP000806542"/>
    </source>
</evidence>
<evidence type="ECO:0000313" key="5">
    <source>
        <dbReference type="EMBL" id="MBE5039411.1"/>
    </source>
</evidence>
<name>A0A9D5LZK5_9FIRM</name>
<dbReference type="PRINTS" id="PR00598">
    <property type="entry name" value="HTHMARR"/>
</dbReference>
<evidence type="ECO:0000256" key="2">
    <source>
        <dbReference type="ARBA" id="ARBA00023125"/>
    </source>
</evidence>
<gene>
    <name evidence="5" type="ORF">INF28_02895</name>
</gene>
<accession>A0A9D5LZK5</accession>
<dbReference type="PROSITE" id="PS50995">
    <property type="entry name" value="HTH_MARR_2"/>
    <property type="match status" value="1"/>
</dbReference>
<dbReference type="RefSeq" id="WP_226391973.1">
    <property type="nucleotide sequence ID" value="NZ_JADCKB010000004.1"/>
</dbReference>
<dbReference type="PANTHER" id="PTHR42756">
    <property type="entry name" value="TRANSCRIPTIONAL REGULATOR, MARR"/>
    <property type="match status" value="1"/>
</dbReference>
<dbReference type="GO" id="GO:0003677">
    <property type="term" value="F:DNA binding"/>
    <property type="evidence" value="ECO:0007669"/>
    <property type="project" value="UniProtKB-KW"/>
</dbReference>
<comment type="caution">
    <text evidence="5">The sequence shown here is derived from an EMBL/GenBank/DDBJ whole genome shotgun (WGS) entry which is preliminary data.</text>
</comment>
<keyword evidence="6" id="KW-1185">Reference proteome</keyword>
<evidence type="ECO:0000256" key="1">
    <source>
        <dbReference type="ARBA" id="ARBA00023015"/>
    </source>
</evidence>
<dbReference type="AlphaFoldDB" id="A0A9D5LZK5"/>
<keyword evidence="3" id="KW-0804">Transcription</keyword>
<protein>
    <submittedName>
        <fullName evidence="5">MarR family transcriptional regulator</fullName>
    </submittedName>
</protein>
<dbReference type="Proteomes" id="UP000806542">
    <property type="component" value="Unassembled WGS sequence"/>
</dbReference>
<dbReference type="GO" id="GO:0003700">
    <property type="term" value="F:DNA-binding transcription factor activity"/>
    <property type="evidence" value="ECO:0007669"/>
    <property type="project" value="InterPro"/>
</dbReference>
<dbReference type="Pfam" id="PF12802">
    <property type="entry name" value="MarR_2"/>
    <property type="match status" value="1"/>
</dbReference>
<dbReference type="PROSITE" id="PS01117">
    <property type="entry name" value="HTH_MARR_1"/>
    <property type="match status" value="1"/>
</dbReference>
<dbReference type="InterPro" id="IPR036390">
    <property type="entry name" value="WH_DNA-bd_sf"/>
</dbReference>
<dbReference type="InterPro" id="IPR000835">
    <property type="entry name" value="HTH_MarR-typ"/>
</dbReference>
<dbReference type="InterPro" id="IPR023187">
    <property type="entry name" value="Tscrpt_reg_MarR-type_CS"/>
</dbReference>
<keyword evidence="2" id="KW-0238">DNA-binding</keyword>
<dbReference type="SUPFAM" id="SSF46785">
    <property type="entry name" value="Winged helix' DNA-binding domain"/>
    <property type="match status" value="1"/>
</dbReference>
<keyword evidence="1" id="KW-0805">Transcription regulation</keyword>
<dbReference type="Gene3D" id="1.10.10.10">
    <property type="entry name" value="Winged helix-like DNA-binding domain superfamily/Winged helix DNA-binding domain"/>
    <property type="match status" value="1"/>
</dbReference>
<evidence type="ECO:0000259" key="4">
    <source>
        <dbReference type="PROSITE" id="PS50995"/>
    </source>
</evidence>
<dbReference type="SMART" id="SM00347">
    <property type="entry name" value="HTH_MARR"/>
    <property type="match status" value="1"/>
</dbReference>
<organism evidence="5 6">
    <name type="scientific">Ructibacterium gallinarum</name>
    <dbReference type="NCBI Taxonomy" id="2779355"/>
    <lineage>
        <taxon>Bacteria</taxon>
        <taxon>Bacillati</taxon>
        <taxon>Bacillota</taxon>
        <taxon>Clostridia</taxon>
        <taxon>Eubacteriales</taxon>
        <taxon>Oscillospiraceae</taxon>
        <taxon>Ructibacterium</taxon>
    </lineage>
</organism>
<dbReference type="InterPro" id="IPR036388">
    <property type="entry name" value="WH-like_DNA-bd_sf"/>
</dbReference>
<proteinExistence type="predicted"/>
<dbReference type="EMBL" id="JADCKB010000004">
    <property type="protein sequence ID" value="MBE5039411.1"/>
    <property type="molecule type" value="Genomic_DNA"/>
</dbReference>
<feature type="domain" description="HTH marR-type" evidence="4">
    <location>
        <begin position="6"/>
        <end position="138"/>
    </location>
</feature>
<dbReference type="PANTHER" id="PTHR42756:SF1">
    <property type="entry name" value="TRANSCRIPTIONAL REPRESSOR OF EMRAB OPERON"/>
    <property type="match status" value="1"/>
</dbReference>
<sequence>MEQYREADILKIISVIYRKMQIYINVQTRNMGLSSGLTPFIMLTCENGEMTQNKFCELLDISKGTVAKTLARLEEQGYVVRVENAEDGRFINVHPTEKAKDIYPQLVYTGDAWVKKMMQGMEEEERMQFLRSLGKIAKNVSDYM</sequence>